<organism evidence="4 5">
    <name type="scientific">Streptomyces albiaxialis</name>
    <dbReference type="NCBI Taxonomy" id="329523"/>
    <lineage>
        <taxon>Bacteria</taxon>
        <taxon>Bacillati</taxon>
        <taxon>Actinomycetota</taxon>
        <taxon>Actinomycetes</taxon>
        <taxon>Kitasatosporales</taxon>
        <taxon>Streptomycetaceae</taxon>
        <taxon>Streptomyces</taxon>
    </lineage>
</organism>
<dbReference type="RefSeq" id="WP_344527597.1">
    <property type="nucleotide sequence ID" value="NZ_BAAAPE010000007.1"/>
</dbReference>
<accession>A0ABP5HEF2</accession>
<dbReference type="InterPro" id="IPR024053">
    <property type="entry name" value="VHL_beta_dom"/>
</dbReference>
<keyword evidence="2" id="KW-1133">Transmembrane helix</keyword>
<keyword evidence="2" id="KW-0472">Membrane</keyword>
<protein>
    <recommendedName>
        <fullName evidence="3">von Hippel-Lindau disease tumour suppressor beta domain-containing protein</fullName>
    </recommendedName>
</protein>
<keyword evidence="2" id="KW-0812">Transmembrane</keyword>
<feature type="compositionally biased region" description="Gly residues" evidence="1">
    <location>
        <begin position="50"/>
        <end position="65"/>
    </location>
</feature>
<name>A0ABP5HEF2_9ACTN</name>
<evidence type="ECO:0000259" key="3">
    <source>
        <dbReference type="Pfam" id="PF01847"/>
    </source>
</evidence>
<comment type="caution">
    <text evidence="4">The sequence shown here is derived from an EMBL/GenBank/DDBJ whole genome shotgun (WGS) entry which is preliminary data.</text>
</comment>
<dbReference type="Gene3D" id="2.60.40.780">
    <property type="entry name" value="von Hippel-Lindau disease tumour suppressor, beta domain"/>
    <property type="match status" value="1"/>
</dbReference>
<dbReference type="InterPro" id="IPR036208">
    <property type="entry name" value="VHL_sf"/>
</dbReference>
<reference evidence="5" key="1">
    <citation type="journal article" date="2019" name="Int. J. Syst. Evol. Microbiol.">
        <title>The Global Catalogue of Microorganisms (GCM) 10K type strain sequencing project: providing services to taxonomists for standard genome sequencing and annotation.</title>
        <authorList>
            <consortium name="The Broad Institute Genomics Platform"/>
            <consortium name="The Broad Institute Genome Sequencing Center for Infectious Disease"/>
            <person name="Wu L."/>
            <person name="Ma J."/>
        </authorList>
    </citation>
    <scope>NUCLEOTIDE SEQUENCE [LARGE SCALE GENOMIC DNA]</scope>
    <source>
        <strain evidence="5">JCM 15478</strain>
    </source>
</reference>
<evidence type="ECO:0000313" key="4">
    <source>
        <dbReference type="EMBL" id="GAA2073829.1"/>
    </source>
</evidence>
<dbReference type="Proteomes" id="UP001500016">
    <property type="component" value="Unassembled WGS sequence"/>
</dbReference>
<proteinExistence type="predicted"/>
<sequence length="215" mass="21605">MSDPHGGHGGGFLHRSAAFWTMIGGLCAVIGLVVSLVVATKAPSSEPSADGGGGGGGGGNGGGGATSAPPATSASPTSAAPPSSAPPPSSPLSSPPSPSASASTSAAARAERRWQWYYNGAVNNPCSARQSARSSPVGVPVVYRFANTSPAETFRVAWIDPSGEERPYATVAPGQSWSTNSHTGHVWMLTDADEECLTLFVLQSSGQTIVSEPGR</sequence>
<feature type="compositionally biased region" description="Low complexity" evidence="1">
    <location>
        <begin position="66"/>
        <end position="82"/>
    </location>
</feature>
<evidence type="ECO:0000256" key="2">
    <source>
        <dbReference type="SAM" id="Phobius"/>
    </source>
</evidence>
<dbReference type="SUPFAM" id="SSF49468">
    <property type="entry name" value="VHL"/>
    <property type="match status" value="1"/>
</dbReference>
<dbReference type="InterPro" id="IPR037140">
    <property type="entry name" value="VHL_beta_dom_sf"/>
</dbReference>
<feature type="region of interest" description="Disordered" evidence="1">
    <location>
        <begin position="43"/>
        <end position="106"/>
    </location>
</feature>
<feature type="compositionally biased region" description="Pro residues" evidence="1">
    <location>
        <begin position="83"/>
        <end position="98"/>
    </location>
</feature>
<dbReference type="EMBL" id="BAAAPE010000007">
    <property type="protein sequence ID" value="GAA2073829.1"/>
    <property type="molecule type" value="Genomic_DNA"/>
</dbReference>
<feature type="transmembrane region" description="Helical" evidence="2">
    <location>
        <begin position="17"/>
        <end position="39"/>
    </location>
</feature>
<evidence type="ECO:0000313" key="5">
    <source>
        <dbReference type="Proteomes" id="UP001500016"/>
    </source>
</evidence>
<feature type="domain" description="von Hippel-Lindau disease tumour suppressor beta" evidence="3">
    <location>
        <begin position="143"/>
        <end position="195"/>
    </location>
</feature>
<dbReference type="Pfam" id="PF01847">
    <property type="entry name" value="VHL"/>
    <property type="match status" value="1"/>
</dbReference>
<evidence type="ECO:0000256" key="1">
    <source>
        <dbReference type="SAM" id="MobiDB-lite"/>
    </source>
</evidence>
<gene>
    <name evidence="4" type="ORF">GCM10009801_27350</name>
</gene>
<keyword evidence="5" id="KW-1185">Reference proteome</keyword>